<organism evidence="2">
    <name type="scientific">Octopus bimaculoides</name>
    <name type="common">California two-spotted octopus</name>
    <dbReference type="NCBI Taxonomy" id="37653"/>
    <lineage>
        <taxon>Eukaryota</taxon>
        <taxon>Metazoa</taxon>
        <taxon>Spiralia</taxon>
        <taxon>Lophotrochozoa</taxon>
        <taxon>Mollusca</taxon>
        <taxon>Cephalopoda</taxon>
        <taxon>Coleoidea</taxon>
        <taxon>Octopodiformes</taxon>
        <taxon>Octopoda</taxon>
        <taxon>Incirrata</taxon>
        <taxon>Octopodidae</taxon>
        <taxon>Octopus</taxon>
    </lineage>
</organism>
<name>A0A0L8HVI3_OCTBM</name>
<accession>A0A0L8HVI3</accession>
<keyword evidence="1" id="KW-1133">Transmembrane helix</keyword>
<protein>
    <submittedName>
        <fullName evidence="2">Uncharacterized protein</fullName>
    </submittedName>
</protein>
<sequence>MITCSLVKAFLFLSKFLTDLAYIITFHLDQTSSVHLFMFRRIAQRRWHRCFV</sequence>
<reference evidence="2" key="1">
    <citation type="submission" date="2015-07" db="EMBL/GenBank/DDBJ databases">
        <title>MeaNS - Measles Nucleotide Surveillance Program.</title>
        <authorList>
            <person name="Tran T."/>
            <person name="Druce J."/>
        </authorList>
    </citation>
    <scope>NUCLEOTIDE SEQUENCE</scope>
    <source>
        <strain evidence="2">UCB-OBI-ISO-001</strain>
        <tissue evidence="2">Gonad</tissue>
    </source>
</reference>
<dbReference type="AlphaFoldDB" id="A0A0L8HVI3"/>
<evidence type="ECO:0000256" key="1">
    <source>
        <dbReference type="SAM" id="Phobius"/>
    </source>
</evidence>
<proteinExistence type="predicted"/>
<gene>
    <name evidence="2" type="ORF">OCBIM_22004910mg</name>
</gene>
<dbReference type="EMBL" id="KQ417213">
    <property type="protein sequence ID" value="KOF93206.1"/>
    <property type="molecule type" value="Genomic_DNA"/>
</dbReference>
<feature type="transmembrane region" description="Helical" evidence="1">
    <location>
        <begin position="20"/>
        <end position="39"/>
    </location>
</feature>
<evidence type="ECO:0000313" key="2">
    <source>
        <dbReference type="EMBL" id="KOF93206.1"/>
    </source>
</evidence>
<keyword evidence="1" id="KW-0472">Membrane</keyword>
<keyword evidence="1" id="KW-0812">Transmembrane</keyword>